<evidence type="ECO:0000256" key="5">
    <source>
        <dbReference type="RuleBase" id="RU362125"/>
    </source>
</evidence>
<evidence type="ECO:0000259" key="7">
    <source>
        <dbReference type="Pfam" id="PF02770"/>
    </source>
</evidence>
<dbReference type="PANTHER" id="PTHR43884:SF12">
    <property type="entry name" value="ISOVALERYL-COA DEHYDROGENASE, MITOCHONDRIAL-RELATED"/>
    <property type="match status" value="1"/>
</dbReference>
<dbReference type="PROSITE" id="PS00072">
    <property type="entry name" value="ACYL_COA_DH_1"/>
    <property type="match status" value="1"/>
</dbReference>
<keyword evidence="5" id="KW-0560">Oxidoreductase</keyword>
<dbReference type="EMBL" id="CP089982">
    <property type="protein sequence ID" value="WXA96284.1"/>
    <property type="molecule type" value="Genomic_DNA"/>
</dbReference>
<dbReference type="InterPro" id="IPR037069">
    <property type="entry name" value="AcylCoA_DH/ox_N_sf"/>
</dbReference>
<dbReference type="RefSeq" id="WP_394846900.1">
    <property type="nucleotide sequence ID" value="NZ_CP089982.1"/>
</dbReference>
<dbReference type="InterPro" id="IPR009075">
    <property type="entry name" value="AcylCo_DH/oxidase_C"/>
</dbReference>
<feature type="domain" description="Acyl-CoA dehydrogenase/oxidase C-terminal" evidence="6">
    <location>
        <begin position="239"/>
        <end position="381"/>
    </location>
</feature>
<dbReference type="Gene3D" id="1.10.540.10">
    <property type="entry name" value="Acyl-CoA dehydrogenase/oxidase, N-terminal domain"/>
    <property type="match status" value="1"/>
</dbReference>
<keyword evidence="10" id="KW-1185">Reference proteome</keyword>
<evidence type="ECO:0000259" key="8">
    <source>
        <dbReference type="Pfam" id="PF02771"/>
    </source>
</evidence>
<feature type="domain" description="Acyl-CoA dehydrogenase/oxidase N-terminal" evidence="8">
    <location>
        <begin position="17"/>
        <end position="127"/>
    </location>
</feature>
<dbReference type="Pfam" id="PF00441">
    <property type="entry name" value="Acyl-CoA_dh_1"/>
    <property type="match status" value="1"/>
</dbReference>
<proteinExistence type="inferred from homology"/>
<evidence type="ECO:0000313" key="10">
    <source>
        <dbReference type="Proteomes" id="UP001379533"/>
    </source>
</evidence>
<dbReference type="SUPFAM" id="SSF56645">
    <property type="entry name" value="Acyl-CoA dehydrogenase NM domain-like"/>
    <property type="match status" value="1"/>
</dbReference>
<keyword evidence="4 5" id="KW-0274">FAD</keyword>
<evidence type="ECO:0000313" key="9">
    <source>
        <dbReference type="EMBL" id="WXA96284.1"/>
    </source>
</evidence>
<evidence type="ECO:0000256" key="4">
    <source>
        <dbReference type="ARBA" id="ARBA00022827"/>
    </source>
</evidence>
<evidence type="ECO:0000256" key="3">
    <source>
        <dbReference type="ARBA" id="ARBA00022630"/>
    </source>
</evidence>
<comment type="cofactor">
    <cofactor evidence="1 5">
        <name>FAD</name>
        <dbReference type="ChEBI" id="CHEBI:57692"/>
    </cofactor>
</comment>
<dbReference type="Pfam" id="PF02771">
    <property type="entry name" value="Acyl-CoA_dh_N"/>
    <property type="match status" value="1"/>
</dbReference>
<dbReference type="Pfam" id="PF02770">
    <property type="entry name" value="Acyl-CoA_dh_M"/>
    <property type="match status" value="1"/>
</dbReference>
<dbReference type="Gene3D" id="1.20.140.10">
    <property type="entry name" value="Butyryl-CoA Dehydrogenase, subunit A, domain 3"/>
    <property type="match status" value="1"/>
</dbReference>
<dbReference type="InterPro" id="IPR009100">
    <property type="entry name" value="AcylCoA_DH/oxidase_NM_dom_sf"/>
</dbReference>
<accession>A0ABZ2KCG3</accession>
<sequence>MNTGLAPERLALEHLAAEHLAAQSEFQEFVERHIAPFADEFHRTQRTPPELVRTLAERGLLGLSISKEFGGGGRDAITLGILAGTIGRACSSIRSLLTVHTMVAHAISRWGSRAQKETWLPKLATGECIGALALSEPNAGSDAKSVATRISSDGSDWRIDGHKSWITYGETATLFLVVGRTEEGPTAFLVERETPGLSTELITDLIGIRASMTASVRFDGCRVPEKNLLGRRGLGVSQVASTALDLGRYTVAWGCVGILEACLEASIAYANQRETFGSLIKEHQLIRRMISNIFTDFRAAKLLCLEAGRLRDAKNPGALEAASVAKYFASTAAVRAASDALQIHGANGCSADYPLQRYLGDAKIMEIIEGSTQIQQVTLAEYAYHAYAGVRSRGGNAPWRHR</sequence>
<evidence type="ECO:0000256" key="1">
    <source>
        <dbReference type="ARBA" id="ARBA00001974"/>
    </source>
</evidence>
<dbReference type="InterPro" id="IPR046373">
    <property type="entry name" value="Acyl-CoA_Oxase/DH_mid-dom_sf"/>
</dbReference>
<protein>
    <submittedName>
        <fullName evidence="9">Acyl-CoA dehydrogenase family protein</fullName>
    </submittedName>
</protein>
<dbReference type="Gene3D" id="2.40.110.10">
    <property type="entry name" value="Butyryl-CoA Dehydrogenase, subunit A, domain 2"/>
    <property type="match status" value="1"/>
</dbReference>
<reference evidence="9 10" key="1">
    <citation type="submission" date="2021-12" db="EMBL/GenBank/DDBJ databases">
        <title>Discovery of the Pendulisporaceae a myxobacterial family with distinct sporulation behavior and unique specialized metabolism.</title>
        <authorList>
            <person name="Garcia R."/>
            <person name="Popoff A."/>
            <person name="Bader C.D."/>
            <person name="Loehr J."/>
            <person name="Walesch S."/>
            <person name="Walt C."/>
            <person name="Boldt J."/>
            <person name="Bunk B."/>
            <person name="Haeckl F.J.F.P.J."/>
            <person name="Gunesch A.P."/>
            <person name="Birkelbach J."/>
            <person name="Nuebel U."/>
            <person name="Pietschmann T."/>
            <person name="Bach T."/>
            <person name="Mueller R."/>
        </authorList>
    </citation>
    <scope>NUCLEOTIDE SEQUENCE [LARGE SCALE GENOMIC DNA]</scope>
    <source>
        <strain evidence="9 10">MSr12523</strain>
    </source>
</reference>
<feature type="domain" description="Acyl-CoA oxidase/dehydrogenase middle" evidence="7">
    <location>
        <begin position="131"/>
        <end position="221"/>
    </location>
</feature>
<dbReference type="InterPro" id="IPR036250">
    <property type="entry name" value="AcylCo_DH-like_C"/>
</dbReference>
<name>A0ABZ2KCG3_9BACT</name>
<evidence type="ECO:0000256" key="2">
    <source>
        <dbReference type="ARBA" id="ARBA00009347"/>
    </source>
</evidence>
<gene>
    <name evidence="9" type="ORF">LZC95_05465</name>
</gene>
<dbReference type="PIRSF" id="PIRSF016578">
    <property type="entry name" value="HsaA"/>
    <property type="match status" value="1"/>
</dbReference>
<comment type="similarity">
    <text evidence="2 5">Belongs to the acyl-CoA dehydrogenase family.</text>
</comment>
<dbReference type="PANTHER" id="PTHR43884">
    <property type="entry name" value="ACYL-COA DEHYDROGENASE"/>
    <property type="match status" value="1"/>
</dbReference>
<organism evidence="9 10">
    <name type="scientific">Pendulispora brunnea</name>
    <dbReference type="NCBI Taxonomy" id="2905690"/>
    <lineage>
        <taxon>Bacteria</taxon>
        <taxon>Pseudomonadati</taxon>
        <taxon>Myxococcota</taxon>
        <taxon>Myxococcia</taxon>
        <taxon>Myxococcales</taxon>
        <taxon>Sorangiineae</taxon>
        <taxon>Pendulisporaceae</taxon>
        <taxon>Pendulispora</taxon>
    </lineage>
</organism>
<evidence type="ECO:0000259" key="6">
    <source>
        <dbReference type="Pfam" id="PF00441"/>
    </source>
</evidence>
<dbReference type="InterPro" id="IPR006089">
    <property type="entry name" value="Acyl-CoA_DH_CS"/>
</dbReference>
<keyword evidence="3 5" id="KW-0285">Flavoprotein</keyword>
<dbReference type="InterPro" id="IPR006091">
    <property type="entry name" value="Acyl-CoA_Oxase/DH_mid-dom"/>
</dbReference>
<dbReference type="InterPro" id="IPR013786">
    <property type="entry name" value="AcylCoA_DH/ox_N"/>
</dbReference>
<dbReference type="SUPFAM" id="SSF47203">
    <property type="entry name" value="Acyl-CoA dehydrogenase C-terminal domain-like"/>
    <property type="match status" value="1"/>
</dbReference>
<dbReference type="Proteomes" id="UP001379533">
    <property type="component" value="Chromosome"/>
</dbReference>